<dbReference type="Pfam" id="PF10162">
    <property type="entry name" value="G8"/>
    <property type="match status" value="1"/>
</dbReference>
<evidence type="ECO:0000256" key="1">
    <source>
        <dbReference type="ARBA" id="ARBA00007586"/>
    </source>
</evidence>
<dbReference type="STRING" id="361077.A0A151ZCC7"/>
<reference evidence="7 8" key="1">
    <citation type="submission" date="2015-12" db="EMBL/GenBank/DDBJ databases">
        <title>Dictyostelia acquired genes for synthesis and detection of signals that induce cell-type specialization by lateral gene transfer from prokaryotes.</title>
        <authorList>
            <person name="Gloeckner G."/>
            <person name="Schaap P."/>
        </authorList>
    </citation>
    <scope>NUCLEOTIDE SEQUENCE [LARGE SCALE GENOMIC DNA]</scope>
    <source>
        <strain evidence="7 8">TK</strain>
    </source>
</reference>
<protein>
    <recommendedName>
        <fullName evidence="6">G8 domain-containing protein</fullName>
    </recommendedName>
</protein>
<comment type="similarity">
    <text evidence="1">Belongs to the CEMIP family.</text>
</comment>
<comment type="caution">
    <text evidence="7">The sequence shown here is derived from an EMBL/GenBank/DDBJ whole genome shotgun (WGS) entry which is preliminary data.</text>
</comment>
<dbReference type="InParanoid" id="A0A151ZCC7"/>
<dbReference type="SMART" id="SM01225">
    <property type="entry name" value="G8"/>
    <property type="match status" value="1"/>
</dbReference>
<keyword evidence="4" id="KW-0326">Glycosidase</keyword>
<dbReference type="InterPro" id="IPR052252">
    <property type="entry name" value="CEMIP/CEMIP2"/>
</dbReference>
<feature type="domain" description="G8" evidence="6">
    <location>
        <begin position="34"/>
        <end position="162"/>
    </location>
</feature>
<evidence type="ECO:0000256" key="2">
    <source>
        <dbReference type="ARBA" id="ARBA00022801"/>
    </source>
</evidence>
<dbReference type="InterPro" id="IPR055400">
    <property type="entry name" value="CEMIP_X"/>
</dbReference>
<gene>
    <name evidence="7" type="ORF">DLAC_07369</name>
</gene>
<evidence type="ECO:0000313" key="7">
    <source>
        <dbReference type="EMBL" id="KYQ91602.1"/>
    </source>
</evidence>
<name>A0A151ZCC7_TIELA</name>
<dbReference type="Pfam" id="PF24606">
    <property type="entry name" value="CEMIP_beta-hel"/>
    <property type="match status" value="1"/>
</dbReference>
<keyword evidence="5" id="KW-0732">Signal</keyword>
<dbReference type="PANTHER" id="PTHR15535">
    <property type="entry name" value="TRANSMEMBRANE PROTEIN 2-RELATED"/>
    <property type="match status" value="1"/>
</dbReference>
<sequence length="1076" mass="122066">MKTLIFLILFTLIVVSTTTDSNCPDDNSGLLKFSNLYSGIKLNNQDINITQEVLLDINPMVEYRTIRIFGENSKLVWKRNIFINLIAESILIYDGGSLIIGSETCRYRTRTYITLTGDSIHTAQDHTINGHHFGQKVIGVSTNGTLELHGDTPPITWTKLNETLFSGYSNSILTLHDYVDWEVATKQIIVSSTDYDEKQTEIFEMLNCPECKKNQVKIKAPPKYMHWGTITRGVDERAEVGLLSRYIVIMSRLGNQCQNSPLVCKFFPMDVFGGHIMIQKGFRNAHIEGIECFRMGQSHVLSRYPIHFHMTGRVDELGGYSKPAYVRHTSIYTSYSRCIVVHGTHGLDVSDNIAYDSIGHCFMMCDGIETMNTFRHNLGLLTKPGLLLPSDRDCEMCSTVTPFDFNGNPTSCSECNAVSTFWITNPNNTIVDNVAGGSAITGFWYVFPDYPVGESEQLGRQLNIRPSLTPVLEFRNNIAHSNLDGFQADMGLKLSLPSVNEPQQYSSMVVQRYKPRSISNDESSEPSISFFTGLTSYKNRWRGGWARSGHLVFNKCVFADNAIGFTFASEGTGPADPTVGQYMYDSLFVGETENFGQAGVHPSFRNRTNPFGENGNMPVRGFEVYDGTVHLENIVFSQFKQDNSPRNISAIGFFRFNDWQTSCKSSLKNIMYINVDQRIHFETSLVDGDKTSTFMDLDGTGFGLPQAIVVRNSNFYQSDHCMEKPNWNGLMCLERTRQIYVYVPSFYRFTNQPSIINYNKQEAGIQVIRDKNDDNLLSLTGIPNNNPRNQFLILIYKNHFYDIHFPHPTPSDLIISGRNWEVAEFVDIGICLIPSNGLDFLSVTKVIGNQQQPIARSNNPKAADESTYYYDRDSGMLYVRFYHQYNREGDAYCGTQGCEELHIHMEGPMVGKITGDCRTIYYPKLNVFSETLNRKFSILGSYKVLHNKTLSSHGKLVMQFTMDNSNKTNEIKIQCVQSTGCIPYIGIKYLELWLNPGKNSSNPLVFMSLYTPTKLLQPVSIQPYLQKDTWSLLRLPFNQLTQSLPTNSIEWIHGIKFNSTTQCSFFIDEISFVYEY</sequence>
<evidence type="ECO:0000256" key="3">
    <source>
        <dbReference type="ARBA" id="ARBA00023180"/>
    </source>
</evidence>
<evidence type="ECO:0000256" key="5">
    <source>
        <dbReference type="SAM" id="SignalP"/>
    </source>
</evidence>
<keyword evidence="8" id="KW-1185">Reference proteome</keyword>
<organism evidence="7 8">
    <name type="scientific">Tieghemostelium lacteum</name>
    <name type="common">Slime mold</name>
    <name type="synonym">Dictyostelium lacteum</name>
    <dbReference type="NCBI Taxonomy" id="361077"/>
    <lineage>
        <taxon>Eukaryota</taxon>
        <taxon>Amoebozoa</taxon>
        <taxon>Evosea</taxon>
        <taxon>Eumycetozoa</taxon>
        <taxon>Dictyostelia</taxon>
        <taxon>Dictyosteliales</taxon>
        <taxon>Raperosteliaceae</taxon>
        <taxon>Tieghemostelium</taxon>
    </lineage>
</organism>
<dbReference type="InterPro" id="IPR019316">
    <property type="entry name" value="G8_domain"/>
</dbReference>
<keyword evidence="2" id="KW-0378">Hydrolase</keyword>
<feature type="chain" id="PRO_5007593215" description="G8 domain-containing protein" evidence="5">
    <location>
        <begin position="20"/>
        <end position="1076"/>
    </location>
</feature>
<dbReference type="InterPro" id="IPR055401">
    <property type="entry name" value="CEMIP_beta-hel_dom"/>
</dbReference>
<feature type="signal peptide" evidence="5">
    <location>
        <begin position="1"/>
        <end position="19"/>
    </location>
</feature>
<dbReference type="Pfam" id="PF24605">
    <property type="entry name" value="CEMIP_X"/>
    <property type="match status" value="1"/>
</dbReference>
<dbReference type="OrthoDB" id="14714at2759"/>
<dbReference type="AlphaFoldDB" id="A0A151ZCC7"/>
<dbReference type="EMBL" id="LODT01000034">
    <property type="protein sequence ID" value="KYQ91602.1"/>
    <property type="molecule type" value="Genomic_DNA"/>
</dbReference>
<dbReference type="PANTHER" id="PTHR15535:SF29">
    <property type="entry name" value="PROTEIN DDB_G0287365"/>
    <property type="match status" value="1"/>
</dbReference>
<evidence type="ECO:0000256" key="4">
    <source>
        <dbReference type="ARBA" id="ARBA00023295"/>
    </source>
</evidence>
<dbReference type="Proteomes" id="UP000076078">
    <property type="component" value="Unassembled WGS sequence"/>
</dbReference>
<proteinExistence type="inferred from homology"/>
<accession>A0A151ZCC7</accession>
<evidence type="ECO:0000259" key="6">
    <source>
        <dbReference type="PROSITE" id="PS51484"/>
    </source>
</evidence>
<keyword evidence="3" id="KW-0325">Glycoprotein</keyword>
<evidence type="ECO:0000313" key="8">
    <source>
        <dbReference type="Proteomes" id="UP000076078"/>
    </source>
</evidence>
<dbReference type="PROSITE" id="PS51484">
    <property type="entry name" value="G8"/>
    <property type="match status" value="1"/>
</dbReference>
<dbReference type="GO" id="GO:0016798">
    <property type="term" value="F:hydrolase activity, acting on glycosyl bonds"/>
    <property type="evidence" value="ECO:0007669"/>
    <property type="project" value="UniProtKB-KW"/>
</dbReference>
<dbReference type="OMA" id="DYGCPRA"/>